<dbReference type="GO" id="GO:0005737">
    <property type="term" value="C:cytoplasm"/>
    <property type="evidence" value="ECO:0007669"/>
    <property type="project" value="TreeGrafter"/>
</dbReference>
<evidence type="ECO:0000259" key="17">
    <source>
        <dbReference type="PROSITE" id="PS51819"/>
    </source>
</evidence>
<dbReference type="NCBIfam" id="TIGR00068">
    <property type="entry name" value="glyox_I"/>
    <property type="match status" value="1"/>
</dbReference>
<dbReference type="EMBL" id="JACTNZ010000006">
    <property type="protein sequence ID" value="KAG5545412.1"/>
    <property type="molecule type" value="Genomic_DNA"/>
</dbReference>
<evidence type="ECO:0000256" key="6">
    <source>
        <dbReference type="ARBA" id="ARBA00022723"/>
    </source>
</evidence>
<evidence type="ECO:0000256" key="3">
    <source>
        <dbReference type="ARBA" id="ARBA00010363"/>
    </source>
</evidence>
<evidence type="ECO:0000256" key="12">
    <source>
        <dbReference type="ARBA" id="ARBA00048273"/>
    </source>
</evidence>
<evidence type="ECO:0000256" key="13">
    <source>
        <dbReference type="PIRSR" id="PIRSR604361-1"/>
    </source>
</evidence>
<keyword evidence="8" id="KW-0007">Acetylation</keyword>
<dbReference type="PROSITE" id="PS50192">
    <property type="entry name" value="T_SNARE"/>
    <property type="match status" value="1"/>
</dbReference>
<feature type="domain" description="T-SNARE coiled-coil homology" evidence="16">
    <location>
        <begin position="66"/>
        <end position="128"/>
    </location>
</feature>
<dbReference type="GO" id="GO:0046872">
    <property type="term" value="F:metal ion binding"/>
    <property type="evidence" value="ECO:0007669"/>
    <property type="project" value="UniProtKB-UniRule"/>
</dbReference>
<dbReference type="InterPro" id="IPR037523">
    <property type="entry name" value="VOC_core"/>
</dbReference>
<dbReference type="AlphaFoldDB" id="A0AAV6JZ43"/>
<dbReference type="Pfam" id="PF05739">
    <property type="entry name" value="SNARE"/>
    <property type="match status" value="1"/>
</dbReference>
<proteinExistence type="inferred from homology"/>
<dbReference type="Proteomes" id="UP000823749">
    <property type="component" value="Chromosome 6"/>
</dbReference>
<dbReference type="PROSITE" id="PS51819">
    <property type="entry name" value="VOC"/>
    <property type="match status" value="3"/>
</dbReference>
<feature type="binding site" evidence="14">
    <location>
        <position position="572"/>
    </location>
    <ligand>
        <name>Zn(2+)</name>
        <dbReference type="ChEBI" id="CHEBI:29105"/>
        <note>ligand shared between dimeric partners</note>
    </ligand>
</feature>
<dbReference type="InterPro" id="IPR004361">
    <property type="entry name" value="Glyoxalase_1"/>
</dbReference>
<dbReference type="InterPro" id="IPR010989">
    <property type="entry name" value="SNARE"/>
</dbReference>
<dbReference type="SMART" id="SM00397">
    <property type="entry name" value="t_SNARE"/>
    <property type="match status" value="1"/>
</dbReference>
<comment type="catalytic activity">
    <reaction evidence="12 15">
        <text>(R)-S-lactoylglutathione = methylglyoxal + glutathione</text>
        <dbReference type="Rhea" id="RHEA:19069"/>
        <dbReference type="ChEBI" id="CHEBI:17158"/>
        <dbReference type="ChEBI" id="CHEBI:57474"/>
        <dbReference type="ChEBI" id="CHEBI:57925"/>
        <dbReference type="EC" id="4.4.1.5"/>
    </reaction>
</comment>
<evidence type="ECO:0000256" key="7">
    <source>
        <dbReference type="ARBA" id="ARBA00022927"/>
    </source>
</evidence>
<comment type="similarity">
    <text evidence="2">Belongs to the syntaxin family.</text>
</comment>
<name>A0AAV6JZ43_9ERIC</name>
<evidence type="ECO:0000256" key="8">
    <source>
        <dbReference type="ARBA" id="ARBA00022990"/>
    </source>
</evidence>
<comment type="cofactor">
    <cofactor evidence="14">
        <name>Zn(2+)</name>
        <dbReference type="ChEBI" id="CHEBI:29105"/>
    </cofactor>
    <text evidence="14">Binds 1 zinc ion per subunit. In the homodimer, two zinc ions are bound between subunits.</text>
</comment>
<evidence type="ECO:0000313" key="19">
    <source>
        <dbReference type="Proteomes" id="UP000823749"/>
    </source>
</evidence>
<dbReference type="InterPro" id="IPR000727">
    <property type="entry name" value="T_SNARE_dom"/>
</dbReference>
<feature type="active site" description="Proton donor/acceptor" evidence="13">
    <location>
        <position position="572"/>
    </location>
</feature>
<dbReference type="PROSITE" id="PS00914">
    <property type="entry name" value="SYNTAXIN"/>
    <property type="match status" value="1"/>
</dbReference>
<keyword evidence="19" id="KW-1185">Reference proteome</keyword>
<evidence type="ECO:0000256" key="15">
    <source>
        <dbReference type="RuleBase" id="RU361179"/>
    </source>
</evidence>
<comment type="pathway">
    <text evidence="1 15">Secondary metabolite metabolism; methylglyoxal degradation; (R)-lactate from methylglyoxal: step 1/2.</text>
</comment>
<dbReference type="InterPro" id="IPR006012">
    <property type="entry name" value="Syntaxin/epimorphin_CS"/>
</dbReference>
<dbReference type="PROSITE" id="PS00934">
    <property type="entry name" value="GLYOXALASE_I_1"/>
    <property type="match status" value="2"/>
</dbReference>
<accession>A0AAV6JZ43</accession>
<dbReference type="Pfam" id="PF00804">
    <property type="entry name" value="Syntaxin"/>
    <property type="match status" value="1"/>
</dbReference>
<organism evidence="18 19">
    <name type="scientific">Rhododendron griersonianum</name>
    <dbReference type="NCBI Taxonomy" id="479676"/>
    <lineage>
        <taxon>Eukaryota</taxon>
        <taxon>Viridiplantae</taxon>
        <taxon>Streptophyta</taxon>
        <taxon>Embryophyta</taxon>
        <taxon>Tracheophyta</taxon>
        <taxon>Spermatophyta</taxon>
        <taxon>Magnoliopsida</taxon>
        <taxon>eudicotyledons</taxon>
        <taxon>Gunneridae</taxon>
        <taxon>Pentapetalae</taxon>
        <taxon>asterids</taxon>
        <taxon>Ericales</taxon>
        <taxon>Ericaceae</taxon>
        <taxon>Ericoideae</taxon>
        <taxon>Rhodoreae</taxon>
        <taxon>Rhododendron</taxon>
    </lineage>
</organism>
<dbReference type="InterPro" id="IPR018146">
    <property type="entry name" value="Glyoxalase_1_CS"/>
</dbReference>
<evidence type="ECO:0000256" key="9">
    <source>
        <dbReference type="ARBA" id="ARBA00023054"/>
    </source>
</evidence>
<gene>
    <name evidence="18" type="ORF">RHGRI_017780</name>
</gene>
<feature type="domain" description="VOC" evidence="17">
    <location>
        <begin position="582"/>
        <end position="711"/>
    </location>
</feature>
<dbReference type="SUPFAM" id="SSF47661">
    <property type="entry name" value="t-snare proteins"/>
    <property type="match status" value="1"/>
</dbReference>
<keyword evidence="9" id="KW-0175">Coiled coil</keyword>
<keyword evidence="7" id="KW-0653">Protein transport</keyword>
<dbReference type="InterPro" id="IPR029068">
    <property type="entry name" value="Glyas_Bleomycin-R_OHBP_Dase"/>
</dbReference>
<keyword evidence="5" id="KW-0813">Transport</keyword>
<sequence>MMDEFQALRTKISSEYMETIEKRYFIVTGEKADEELIENLISSGESETFLQKAIQEPAQGLILDTISEFKERHDAAKDIEKNLIELHQLFLDMEVLVEAQGQQLNDIESHLAHASSYVRQAADRIQVAKEDQKSSRKCTCIAILFGAGVLRAIGSRHPHLLAPAEAPSDEILEWPTKDNLRFLRVVYRVGDFDRTIEFYTEGFGMKLLRKGDFPEKKYSNAFLGFGQEETTFVVELIYNYGVDKYDIGTGFGHLGISTADVYEMVENVRAQGGIITREPGPAELKALGMKLLLKFDRPELNVSIVTSHRFITIFRSYVYELSSAKLRVLSLVLYETTVLELIYTYGVTRYTKGNAYEQVVISTDDVYNNKPIYTRVKCSHYHIYGFHSSALRSPPLITLAPKPATLLCRSITARKQPHLSAMADVAPVVLNDEILEWPKNDKRRFLHVVFRVGDLDRSIKFYTEAFGMTLLRKRDVPKDKYSSAVLGFGQEESTFVVELIHSTSILYQRYYGVENYDIGTGFGHFGISTTDIYQLVETIRAKGGKITQEAGAAEGTTAVIAFVQDLDGYEFELFQRDATPEPLCQVMFHVVDLDRSIEFYEKALGMNHIVTIDRPEEKDTIAMLGYGDDPNQIAILELIYNYDVTEYTKGNAYSHIAISTDDVHKSAEVVKLVTQELGGKIIRQPGPFPGTNTKITAFEDPEGWKTVLIDNQDFLKGLEE</sequence>
<protein>
    <recommendedName>
        <fullName evidence="4 15">Lactoylglutathione lyase</fullName>
        <ecNumber evidence="4 15">4.4.1.5</ecNumber>
    </recommendedName>
    <alternativeName>
        <fullName evidence="11 15">Glyoxalase I</fullName>
    </alternativeName>
</protein>
<evidence type="ECO:0000256" key="1">
    <source>
        <dbReference type="ARBA" id="ARBA00005008"/>
    </source>
</evidence>
<dbReference type="SUPFAM" id="SSF54593">
    <property type="entry name" value="Glyoxalase/Bleomycin resistance protein/Dihydroxybiphenyl dioxygenase"/>
    <property type="match status" value="3"/>
</dbReference>
<comment type="caution">
    <text evidence="18">The sequence shown here is derived from an EMBL/GenBank/DDBJ whole genome shotgun (WGS) entry which is preliminary data.</text>
</comment>
<dbReference type="GO" id="GO:0006886">
    <property type="term" value="P:intracellular protein transport"/>
    <property type="evidence" value="ECO:0007669"/>
    <property type="project" value="InterPro"/>
</dbReference>
<dbReference type="InterPro" id="IPR006011">
    <property type="entry name" value="Syntaxin_N"/>
</dbReference>
<dbReference type="FunFam" id="1.20.5.110:FF:000008">
    <property type="entry name" value="Syntaxin 132"/>
    <property type="match status" value="1"/>
</dbReference>
<dbReference type="GO" id="GO:0016020">
    <property type="term" value="C:membrane"/>
    <property type="evidence" value="ECO:0007669"/>
    <property type="project" value="InterPro"/>
</dbReference>
<reference evidence="18 19" key="1">
    <citation type="submission" date="2020-08" db="EMBL/GenBank/DDBJ databases">
        <title>Plant Genome Project.</title>
        <authorList>
            <person name="Zhang R.-G."/>
        </authorList>
    </citation>
    <scope>NUCLEOTIDE SEQUENCE [LARGE SCALE GENOMIC DNA]</scope>
    <source>
        <strain evidence="18">WSP0</strain>
        <tissue evidence="18">Leaf</tissue>
    </source>
</reference>
<dbReference type="InterPro" id="IPR004360">
    <property type="entry name" value="Glyas_Fos-R_dOase_dom"/>
</dbReference>
<evidence type="ECO:0000256" key="2">
    <source>
        <dbReference type="ARBA" id="ARBA00009063"/>
    </source>
</evidence>
<feature type="domain" description="VOC" evidence="17">
    <location>
        <begin position="181"/>
        <end position="307"/>
    </location>
</feature>
<dbReference type="PANTHER" id="PTHR46036:SF12">
    <property type="entry name" value="VOC DOMAIN-CONTAINING PROTEIN"/>
    <property type="match status" value="1"/>
</dbReference>
<evidence type="ECO:0000259" key="16">
    <source>
        <dbReference type="PROSITE" id="PS50192"/>
    </source>
</evidence>
<dbReference type="EC" id="4.4.1.5" evidence="4 15"/>
<evidence type="ECO:0000256" key="4">
    <source>
        <dbReference type="ARBA" id="ARBA00012081"/>
    </source>
</evidence>
<comment type="function">
    <text evidence="15">Catalyzes the conversion of hemimercaptal, formed from methylglyoxal and glutathione, to S-lactoylglutathione.</text>
</comment>
<dbReference type="GO" id="GO:0019243">
    <property type="term" value="P:methylglyoxal catabolic process to D-lactate via S-lactoyl-glutathione"/>
    <property type="evidence" value="ECO:0007669"/>
    <property type="project" value="TreeGrafter"/>
</dbReference>
<keyword evidence="10 15" id="KW-0456">Lyase</keyword>
<dbReference type="Pfam" id="PF00903">
    <property type="entry name" value="Glyoxalase"/>
    <property type="match status" value="3"/>
</dbReference>
<dbReference type="GO" id="GO:0005484">
    <property type="term" value="F:SNAP receptor activity"/>
    <property type="evidence" value="ECO:0007669"/>
    <property type="project" value="InterPro"/>
</dbReference>
<dbReference type="GO" id="GO:0016192">
    <property type="term" value="P:vesicle-mediated transport"/>
    <property type="evidence" value="ECO:0007669"/>
    <property type="project" value="InterPro"/>
</dbReference>
<dbReference type="PROSITE" id="PS00935">
    <property type="entry name" value="GLYOXALASE_I_2"/>
    <property type="match status" value="1"/>
</dbReference>
<feature type="binding site" evidence="14">
    <location>
        <position position="524"/>
    </location>
    <ligand>
        <name>Zn(2+)</name>
        <dbReference type="ChEBI" id="CHEBI:29105"/>
        <note>ligand shared between dimeric partners</note>
    </ligand>
</feature>
<keyword evidence="6 14" id="KW-0479">Metal-binding</keyword>
<evidence type="ECO:0000256" key="5">
    <source>
        <dbReference type="ARBA" id="ARBA00022448"/>
    </source>
</evidence>
<dbReference type="CDD" id="cd15848">
    <property type="entry name" value="SNARE_syntaxin1-like"/>
    <property type="match status" value="1"/>
</dbReference>
<feature type="domain" description="VOC" evidence="17">
    <location>
        <begin position="444"/>
        <end position="576"/>
    </location>
</feature>
<evidence type="ECO:0000256" key="14">
    <source>
        <dbReference type="PIRSR" id="PIRSR604361-3"/>
    </source>
</evidence>
<evidence type="ECO:0000313" key="18">
    <source>
        <dbReference type="EMBL" id="KAG5545412.1"/>
    </source>
</evidence>
<evidence type="ECO:0000256" key="10">
    <source>
        <dbReference type="ARBA" id="ARBA00023239"/>
    </source>
</evidence>
<keyword evidence="14 15" id="KW-0862">Zinc</keyword>
<dbReference type="GO" id="GO:0004462">
    <property type="term" value="F:lactoylglutathione lyase activity"/>
    <property type="evidence" value="ECO:0007669"/>
    <property type="project" value="UniProtKB-UniRule"/>
</dbReference>
<evidence type="ECO:0000256" key="11">
    <source>
        <dbReference type="ARBA" id="ARBA00030537"/>
    </source>
</evidence>
<dbReference type="PANTHER" id="PTHR46036">
    <property type="entry name" value="LACTOYLGLUTATHIONE LYASE"/>
    <property type="match status" value="1"/>
</dbReference>
<comment type="similarity">
    <text evidence="3 15">Belongs to the glyoxalase I family.</text>
</comment>
<dbReference type="Gene3D" id="3.10.180.10">
    <property type="entry name" value="2,3-Dihydroxybiphenyl 1,2-Dioxygenase, domain 1"/>
    <property type="match status" value="4"/>
</dbReference>
<dbReference type="Gene3D" id="1.20.58.70">
    <property type="match status" value="1"/>
</dbReference>